<evidence type="ECO:0000313" key="2">
    <source>
        <dbReference type="Proteomes" id="UP000324222"/>
    </source>
</evidence>
<comment type="caution">
    <text evidence="1">The sequence shown here is derived from an EMBL/GenBank/DDBJ whole genome shotgun (WGS) entry which is preliminary data.</text>
</comment>
<dbReference type="AlphaFoldDB" id="A0A5B7FHG0"/>
<sequence length="74" mass="8200">MVSSEPVSRRVKPGVHIAWRGKRHPVVFICHRVREVELIYRTPEVASPTAHVRQGCAGVPTLHGQPVQSTGPKQ</sequence>
<dbReference type="Proteomes" id="UP000324222">
    <property type="component" value="Unassembled WGS sequence"/>
</dbReference>
<protein>
    <submittedName>
        <fullName evidence="1">Uncharacterized protein</fullName>
    </submittedName>
</protein>
<accession>A0A5B7FHG0</accession>
<keyword evidence="2" id="KW-1185">Reference proteome</keyword>
<organism evidence="1 2">
    <name type="scientific">Portunus trituberculatus</name>
    <name type="common">Swimming crab</name>
    <name type="synonym">Neptunus trituberculatus</name>
    <dbReference type="NCBI Taxonomy" id="210409"/>
    <lineage>
        <taxon>Eukaryota</taxon>
        <taxon>Metazoa</taxon>
        <taxon>Ecdysozoa</taxon>
        <taxon>Arthropoda</taxon>
        <taxon>Crustacea</taxon>
        <taxon>Multicrustacea</taxon>
        <taxon>Malacostraca</taxon>
        <taxon>Eumalacostraca</taxon>
        <taxon>Eucarida</taxon>
        <taxon>Decapoda</taxon>
        <taxon>Pleocyemata</taxon>
        <taxon>Brachyura</taxon>
        <taxon>Eubrachyura</taxon>
        <taxon>Portunoidea</taxon>
        <taxon>Portunidae</taxon>
        <taxon>Portuninae</taxon>
        <taxon>Portunus</taxon>
    </lineage>
</organism>
<reference evidence="1 2" key="1">
    <citation type="submission" date="2019-05" db="EMBL/GenBank/DDBJ databases">
        <title>Another draft genome of Portunus trituberculatus and its Hox gene families provides insights of decapod evolution.</title>
        <authorList>
            <person name="Jeong J.-H."/>
            <person name="Song I."/>
            <person name="Kim S."/>
            <person name="Choi T."/>
            <person name="Kim D."/>
            <person name="Ryu S."/>
            <person name="Kim W."/>
        </authorList>
    </citation>
    <scope>NUCLEOTIDE SEQUENCE [LARGE SCALE GENOMIC DNA]</scope>
    <source>
        <tissue evidence="1">Muscle</tissue>
    </source>
</reference>
<dbReference type="EMBL" id="VSRR010007327">
    <property type="protein sequence ID" value="MPC46691.1"/>
    <property type="molecule type" value="Genomic_DNA"/>
</dbReference>
<proteinExistence type="predicted"/>
<name>A0A5B7FHG0_PORTR</name>
<gene>
    <name evidence="1" type="ORF">E2C01_040416</name>
</gene>
<evidence type="ECO:0000313" key="1">
    <source>
        <dbReference type="EMBL" id="MPC46691.1"/>
    </source>
</evidence>